<keyword evidence="3" id="KW-1185">Reference proteome</keyword>
<dbReference type="AlphaFoldDB" id="A0A9W9ERU8"/>
<evidence type="ECO:0000313" key="2">
    <source>
        <dbReference type="EMBL" id="KAJ5086694.1"/>
    </source>
</evidence>
<feature type="signal peptide" evidence="1">
    <location>
        <begin position="1"/>
        <end position="18"/>
    </location>
</feature>
<dbReference type="OrthoDB" id="3798541at2759"/>
<keyword evidence="1" id="KW-0732">Signal</keyword>
<protein>
    <submittedName>
        <fullName evidence="2">Uncharacterized protein</fullName>
    </submittedName>
</protein>
<dbReference type="EMBL" id="JAPMSZ010000010">
    <property type="protein sequence ID" value="KAJ5086694.1"/>
    <property type="molecule type" value="Genomic_DNA"/>
</dbReference>
<evidence type="ECO:0000313" key="3">
    <source>
        <dbReference type="Proteomes" id="UP001141434"/>
    </source>
</evidence>
<comment type="caution">
    <text evidence="2">The sequence shown here is derived from an EMBL/GenBank/DDBJ whole genome shotgun (WGS) entry which is preliminary data.</text>
</comment>
<accession>A0A9W9ERU8</accession>
<dbReference type="GeneID" id="81397695"/>
<feature type="chain" id="PRO_5040788197" evidence="1">
    <location>
        <begin position="19"/>
        <end position="329"/>
    </location>
</feature>
<proteinExistence type="predicted"/>
<organism evidence="2 3">
    <name type="scientific">Penicillium alfredii</name>
    <dbReference type="NCBI Taxonomy" id="1506179"/>
    <lineage>
        <taxon>Eukaryota</taxon>
        <taxon>Fungi</taxon>
        <taxon>Dikarya</taxon>
        <taxon>Ascomycota</taxon>
        <taxon>Pezizomycotina</taxon>
        <taxon>Eurotiomycetes</taxon>
        <taxon>Eurotiomycetidae</taxon>
        <taxon>Eurotiales</taxon>
        <taxon>Aspergillaceae</taxon>
        <taxon>Penicillium</taxon>
    </lineage>
</organism>
<name>A0A9W9ERU8_9EURO</name>
<reference evidence="2" key="2">
    <citation type="journal article" date="2023" name="IMA Fungus">
        <title>Comparative genomic study of the Penicillium genus elucidates a diverse pangenome and 15 lateral gene transfer events.</title>
        <authorList>
            <person name="Petersen C."/>
            <person name="Sorensen T."/>
            <person name="Nielsen M.R."/>
            <person name="Sondergaard T.E."/>
            <person name="Sorensen J.L."/>
            <person name="Fitzpatrick D.A."/>
            <person name="Frisvad J.C."/>
            <person name="Nielsen K.L."/>
        </authorList>
    </citation>
    <scope>NUCLEOTIDE SEQUENCE</scope>
    <source>
        <strain evidence="2">IBT 34128</strain>
    </source>
</reference>
<reference evidence="2" key="1">
    <citation type="submission" date="2022-11" db="EMBL/GenBank/DDBJ databases">
        <authorList>
            <person name="Petersen C."/>
        </authorList>
    </citation>
    <scope>NUCLEOTIDE SEQUENCE</scope>
    <source>
        <strain evidence="2">IBT 34128</strain>
    </source>
</reference>
<evidence type="ECO:0000256" key="1">
    <source>
        <dbReference type="SAM" id="SignalP"/>
    </source>
</evidence>
<dbReference type="RefSeq" id="XP_056508819.1">
    <property type="nucleotide sequence ID" value="XM_056658526.1"/>
</dbReference>
<dbReference type="Proteomes" id="UP001141434">
    <property type="component" value="Unassembled WGS sequence"/>
</dbReference>
<sequence>MKASFAAVLAALAPAALALPTPTSSALPSVIPSGLTSIPEITKTHKIGDLAKELNIKDLPTITNKGDMAKALKQAAPAAASTAPAVSSGHVVQDLGPHVGTILTILGPDAQVLLIELSPEVDALVSGLGLGVLGAPLGGIVASASGLGDLLVGLAPYVDGLVTVVGQDVGALLIGLSPEVAGLVSGLGLSNLGVPLGTVVGTLGTSLKKRGEIVHDLAPEVQNILITTGGNVKQLLIKISPEVAALVNGLGLFGAAEPLGSVVHTASEVGDLVKDVSGPAHDLLIVTEKDGQKILLQLSPEVAATVAGLGLPTVGTPLGSAVATLGHNL</sequence>
<gene>
    <name evidence="2" type="ORF">NUU61_008001</name>
</gene>